<dbReference type="PANTHER" id="PTHR42917:SF2">
    <property type="entry name" value="2,4-DIENOYL-COA REDUCTASE [(2E)-ENOYL-COA-PRODUCING]"/>
    <property type="match status" value="1"/>
</dbReference>
<dbReference type="Gene3D" id="3.50.50.60">
    <property type="entry name" value="FAD/NAD(P)-binding domain"/>
    <property type="match status" value="1"/>
</dbReference>
<keyword evidence="4" id="KW-0285">Flavoprotein</keyword>
<dbReference type="PANTHER" id="PTHR42917">
    <property type="entry name" value="2,4-DIENOYL-COA REDUCTASE"/>
    <property type="match status" value="1"/>
</dbReference>
<dbReference type="Gene3D" id="3.40.50.720">
    <property type="entry name" value="NAD(P)-binding Rossmann-like Domain"/>
    <property type="match status" value="1"/>
</dbReference>
<evidence type="ECO:0000256" key="3">
    <source>
        <dbReference type="ARBA" id="ARBA00011048"/>
    </source>
</evidence>
<dbReference type="PRINTS" id="PR00419">
    <property type="entry name" value="ADXRDTASE"/>
</dbReference>
<keyword evidence="6" id="KW-0479">Metal-binding</keyword>
<dbReference type="Pfam" id="PF13450">
    <property type="entry name" value="NAD_binding_8"/>
    <property type="match status" value="1"/>
</dbReference>
<evidence type="ECO:0000256" key="4">
    <source>
        <dbReference type="ARBA" id="ARBA00022630"/>
    </source>
</evidence>
<evidence type="ECO:0000313" key="12">
    <source>
        <dbReference type="Proteomes" id="UP000754495"/>
    </source>
</evidence>
<dbReference type="InterPro" id="IPR036188">
    <property type="entry name" value="FAD/NAD-bd_sf"/>
</dbReference>
<keyword evidence="12" id="KW-1185">Reference proteome</keyword>
<protein>
    <submittedName>
        <fullName evidence="11">Mycofactocin system FadH/OYE family oxidoreductase 1</fullName>
    </submittedName>
</protein>
<name>A0ABX0SR67_9PSEU</name>
<accession>A0ABX0SR67</accession>
<evidence type="ECO:0000256" key="6">
    <source>
        <dbReference type="ARBA" id="ARBA00022723"/>
    </source>
</evidence>
<dbReference type="SUPFAM" id="SSF51395">
    <property type="entry name" value="FMN-linked oxidoreductases"/>
    <property type="match status" value="1"/>
</dbReference>
<proteinExistence type="inferred from homology"/>
<keyword evidence="5" id="KW-0288">FMN</keyword>
<feature type="domain" description="NADH:flavin oxidoreductase/NADH oxidase N-terminal" evidence="10">
    <location>
        <begin position="7"/>
        <end position="319"/>
    </location>
</feature>
<dbReference type="InterPro" id="IPR001155">
    <property type="entry name" value="OxRdtase_FMN_N"/>
</dbReference>
<comment type="similarity">
    <text evidence="3">In the N-terminal section; belongs to the NADH:flavin oxidoreductase/NADH oxidase family.</text>
</comment>
<dbReference type="RefSeq" id="WP_167112659.1">
    <property type="nucleotide sequence ID" value="NZ_JAANOU010000001.1"/>
</dbReference>
<evidence type="ECO:0000256" key="5">
    <source>
        <dbReference type="ARBA" id="ARBA00022643"/>
    </source>
</evidence>
<dbReference type="InterPro" id="IPR051793">
    <property type="entry name" value="NADH:flavin_oxidoreductase"/>
</dbReference>
<dbReference type="Gene3D" id="3.20.20.70">
    <property type="entry name" value="Aldolase class I"/>
    <property type="match status" value="1"/>
</dbReference>
<dbReference type="Proteomes" id="UP000754495">
    <property type="component" value="Unassembled WGS sequence"/>
</dbReference>
<evidence type="ECO:0000256" key="7">
    <source>
        <dbReference type="ARBA" id="ARBA00023002"/>
    </source>
</evidence>
<comment type="cofactor">
    <cofactor evidence="1">
        <name>FMN</name>
        <dbReference type="ChEBI" id="CHEBI:58210"/>
    </cofactor>
</comment>
<organism evidence="11 12">
    <name type="scientific">Amycolatopsis viridis</name>
    <dbReference type="NCBI Taxonomy" id="185678"/>
    <lineage>
        <taxon>Bacteria</taxon>
        <taxon>Bacillati</taxon>
        <taxon>Actinomycetota</taxon>
        <taxon>Actinomycetes</taxon>
        <taxon>Pseudonocardiales</taxon>
        <taxon>Pseudonocardiaceae</taxon>
        <taxon>Amycolatopsis</taxon>
    </lineage>
</organism>
<keyword evidence="9" id="KW-0411">Iron-sulfur</keyword>
<reference evidence="11 12" key="1">
    <citation type="submission" date="2020-03" db="EMBL/GenBank/DDBJ databases">
        <title>Sequencing the genomes of 1000 actinobacteria strains.</title>
        <authorList>
            <person name="Klenk H.-P."/>
        </authorList>
    </citation>
    <scope>NUCLEOTIDE SEQUENCE [LARGE SCALE GENOMIC DNA]</scope>
    <source>
        <strain evidence="11 12">DSM 45668</strain>
    </source>
</reference>
<dbReference type="Pfam" id="PF00724">
    <property type="entry name" value="Oxidored_FMN"/>
    <property type="match status" value="1"/>
</dbReference>
<dbReference type="SUPFAM" id="SSF51971">
    <property type="entry name" value="Nucleotide-binding domain"/>
    <property type="match status" value="1"/>
</dbReference>
<dbReference type="NCBIfam" id="TIGR03996">
    <property type="entry name" value="mycofact_OYE_1"/>
    <property type="match status" value="1"/>
</dbReference>
<dbReference type="InterPro" id="IPR023967">
    <property type="entry name" value="CHP03996_oxidoreductase"/>
</dbReference>
<dbReference type="InterPro" id="IPR013785">
    <property type="entry name" value="Aldolase_TIM"/>
</dbReference>
<evidence type="ECO:0000256" key="8">
    <source>
        <dbReference type="ARBA" id="ARBA00023004"/>
    </source>
</evidence>
<gene>
    <name evidence="11" type="ORF">FHX46_001987</name>
</gene>
<evidence type="ECO:0000259" key="10">
    <source>
        <dbReference type="Pfam" id="PF00724"/>
    </source>
</evidence>
<sequence length="607" mass="63446">MTGLTGPVRVGGHTAPSRVLFGPHETNLACGRALADRHVAYYRRRAEGGAGIVVTETASVHASDWPYERAPLAAACGPGWRSTADACRPHGTLVVASLGHTGGQGSSAYHQSALWAPSRVPDPVSRELPMEMEEPEISALIAGFRDSAALAVQSDVDGVEIDAGQYSLIRQFCSGLTNQRRDAYGDRGRLLREVLAVVRAAIGDRILGLRLACDEGAPWAGITPEQAAELVPDVAGLLDYLVPVRGSAFADSRPDLHTGPAFNAGLCRSLAGPVTTVLQGGVVDPADAERALAYAGLVEMTRALIADPDLVRHVRAGRAPRPCVLCNQMCRVRDPRNPVVSCIGEPRSGHETEDPLGGPGSGAVLVAGGGPAGLEAARVLALRGFDVELTERDDRLGGMVRIAARVAGRERLGQLVDWLEAEVRRLGVRVSTGVETREPDGRPVIVATGSTAGPRDYAVEGGAVLDVVTVLAGAALPDGPVVVHDPVGDWVGAGVAELLAGRRAVAIVSPDPAIAARTGDLAGVNTRLQRAGVTLVKRSRPRVVRRDHVVAEDVHTGAVRELPCAVLVHCGHRWPDPALPGIAVGDAVAPRTIHEAVLEGRRAAVAL</sequence>
<evidence type="ECO:0000256" key="1">
    <source>
        <dbReference type="ARBA" id="ARBA00001917"/>
    </source>
</evidence>
<dbReference type="SUPFAM" id="SSF51905">
    <property type="entry name" value="FAD/NAD(P)-binding domain"/>
    <property type="match status" value="1"/>
</dbReference>
<evidence type="ECO:0000256" key="2">
    <source>
        <dbReference type="ARBA" id="ARBA00001966"/>
    </source>
</evidence>
<comment type="cofactor">
    <cofactor evidence="2">
        <name>[4Fe-4S] cluster</name>
        <dbReference type="ChEBI" id="CHEBI:49883"/>
    </cofactor>
</comment>
<keyword evidence="8" id="KW-0408">Iron</keyword>
<keyword evidence="7" id="KW-0560">Oxidoreductase</keyword>
<evidence type="ECO:0000256" key="9">
    <source>
        <dbReference type="ARBA" id="ARBA00023014"/>
    </source>
</evidence>
<evidence type="ECO:0000313" key="11">
    <source>
        <dbReference type="EMBL" id="NIH79457.1"/>
    </source>
</evidence>
<comment type="caution">
    <text evidence="11">The sequence shown here is derived from an EMBL/GenBank/DDBJ whole genome shotgun (WGS) entry which is preliminary data.</text>
</comment>
<dbReference type="EMBL" id="JAANOU010000001">
    <property type="protein sequence ID" value="NIH79457.1"/>
    <property type="molecule type" value="Genomic_DNA"/>
</dbReference>